<protein>
    <submittedName>
        <fullName evidence="1">Uncharacterized protein</fullName>
    </submittedName>
</protein>
<evidence type="ECO:0000313" key="1">
    <source>
        <dbReference type="EMBL" id="TMS58571.1"/>
    </source>
</evidence>
<comment type="caution">
    <text evidence="1">The sequence shown here is derived from an EMBL/GenBank/DDBJ whole genome shotgun (WGS) entry which is preliminary data.</text>
</comment>
<organism evidence="1 2">
    <name type="scientific">Imbroritus primus</name>
    <dbReference type="NCBI Taxonomy" id="3058603"/>
    <lineage>
        <taxon>Bacteria</taxon>
        <taxon>Pseudomonadati</taxon>
        <taxon>Pseudomonadota</taxon>
        <taxon>Betaproteobacteria</taxon>
        <taxon>Burkholderiales</taxon>
        <taxon>Burkholderiaceae</taxon>
        <taxon>Imbroritus</taxon>
    </lineage>
</organism>
<accession>A0ACD3SQI4</accession>
<name>A0ACD3SQI4_9BURK</name>
<reference evidence="1" key="1">
    <citation type="submission" date="2019-05" db="EMBL/GenBank/DDBJ databases">
        <title>Revised genome assembly of Burkholderiaceae (previously Ralstonia) sp. PBA.</title>
        <authorList>
            <person name="Gan H.M."/>
        </authorList>
    </citation>
    <scope>NUCLEOTIDE SEQUENCE</scope>
    <source>
        <strain evidence="1">PBA</strain>
    </source>
</reference>
<evidence type="ECO:0000313" key="2">
    <source>
        <dbReference type="Proteomes" id="UP000004277"/>
    </source>
</evidence>
<dbReference type="Proteomes" id="UP000004277">
    <property type="component" value="Unassembled WGS sequence"/>
</dbReference>
<gene>
    <name evidence="1" type="ORF">MW7_007560</name>
</gene>
<proteinExistence type="predicted"/>
<keyword evidence="2" id="KW-1185">Reference proteome</keyword>
<sequence length="496" mass="53897">MVGDTPDQPPCRSLDEPDRPRTGHRPVLEPRATGGTRQRDRHVHHRARRQPAQALGPVQPAALPLEQVPPPSPARMAGTLEAAMIPAAFAQPRGGARDPVTLARVLMIALVLALLFSPPLVNLFEGLLFAVAIVSRDIRSRLAVVVREPMVAAAVALALLIALAATYSVAPPGDAWQAVIGWRKILLLPLGAALFDDSAWKARVVHWLVGAVLVCMVASFVSWGLGIHLYKLDIGIAIRNHATQGIMFAVTSFCIVILLREGWHGMDRRLRLVLLTGLAGLLLNIALVTPGRSGYVVLLVLATALPMTWVRAPLGLRQLLLAGALFVAVCAALATIPATRDRIMQGVHEMETYRQSQELTSMGIRVVMLQHTLTLLEAHPLRGYGTGSFKTAYHELIKDKQGWQAVDVADPHNQYLKIWVEQGIAGLLLLFAILVAAPFRQVPQPYRALGLAVTAAWCATSLTSSHFSTFSEGRFILAWMGMMLALNYTGRHGHTV</sequence>
<dbReference type="EMBL" id="AKCV02000015">
    <property type="protein sequence ID" value="TMS58571.1"/>
    <property type="molecule type" value="Genomic_DNA"/>
</dbReference>